<protein>
    <submittedName>
        <fullName evidence="1">Uncharacterized protein</fullName>
    </submittedName>
</protein>
<sequence>MGSGLKCPYCGFEGEFQKIKQWKMRWYTVEMLECPKCHGRVNHYYGTTPTGKKSDFYFRIGRRKK</sequence>
<evidence type="ECO:0000313" key="1">
    <source>
        <dbReference type="EMBL" id="HEF87702.1"/>
    </source>
</evidence>
<name>A0A7C2FFA9_9CREN</name>
<accession>A0A7C2FFA9</accession>
<dbReference type="EMBL" id="DSJT01000028">
    <property type="protein sequence ID" value="HEF87702.1"/>
    <property type="molecule type" value="Genomic_DNA"/>
</dbReference>
<organism evidence="1">
    <name type="scientific">Thermosphaera aggregans</name>
    <dbReference type="NCBI Taxonomy" id="54254"/>
    <lineage>
        <taxon>Archaea</taxon>
        <taxon>Thermoproteota</taxon>
        <taxon>Thermoprotei</taxon>
        <taxon>Desulfurococcales</taxon>
        <taxon>Desulfurococcaceae</taxon>
        <taxon>Thermosphaera</taxon>
    </lineage>
</organism>
<gene>
    <name evidence="1" type="ORF">ENP55_05370</name>
</gene>
<proteinExistence type="predicted"/>
<reference evidence="1" key="1">
    <citation type="journal article" date="2020" name="mSystems">
        <title>Genome- and Community-Level Interaction Insights into Carbon Utilization and Element Cycling Functions of Hydrothermarchaeota in Hydrothermal Sediment.</title>
        <authorList>
            <person name="Zhou Z."/>
            <person name="Liu Y."/>
            <person name="Xu W."/>
            <person name="Pan J."/>
            <person name="Luo Z.H."/>
            <person name="Li M."/>
        </authorList>
    </citation>
    <scope>NUCLEOTIDE SEQUENCE [LARGE SCALE GENOMIC DNA]</scope>
    <source>
        <strain evidence="1">SpSt-23</strain>
    </source>
</reference>
<comment type="caution">
    <text evidence="1">The sequence shown here is derived from an EMBL/GenBank/DDBJ whole genome shotgun (WGS) entry which is preliminary data.</text>
</comment>
<dbReference type="AlphaFoldDB" id="A0A7C2FFA9"/>